<name>A0A5R9J327_9PROT</name>
<dbReference type="InterPro" id="IPR029052">
    <property type="entry name" value="Metallo-depent_PP-like"/>
</dbReference>
<dbReference type="PANTHER" id="PTHR39323">
    <property type="entry name" value="BLR1149 PROTEIN"/>
    <property type="match status" value="1"/>
</dbReference>
<keyword evidence="2" id="KW-0255">Endonuclease</keyword>
<evidence type="ECO:0000259" key="1">
    <source>
        <dbReference type="Pfam" id="PF00149"/>
    </source>
</evidence>
<keyword evidence="2" id="KW-0540">Nuclease</keyword>
<protein>
    <submittedName>
        <fullName evidence="2">Ligase-associated DNA damage response endonuclease PdeM</fullName>
        <ecNumber evidence="2">3.1.-.-</ecNumber>
    </submittedName>
</protein>
<dbReference type="EMBL" id="VCDI01000004">
    <property type="protein sequence ID" value="TLU72040.1"/>
    <property type="molecule type" value="Genomic_DNA"/>
</dbReference>
<evidence type="ECO:0000313" key="2">
    <source>
        <dbReference type="EMBL" id="TLU72040.1"/>
    </source>
</evidence>
<dbReference type="NCBIfam" id="TIGR04123">
    <property type="entry name" value="P_estr_lig_assc"/>
    <property type="match status" value="1"/>
</dbReference>
<dbReference type="InterPro" id="IPR004843">
    <property type="entry name" value="Calcineurin-like_PHP"/>
</dbReference>
<dbReference type="EC" id="3.1.-.-" evidence="2"/>
<dbReference type="Pfam" id="PF00149">
    <property type="entry name" value="Metallophos"/>
    <property type="match status" value="1"/>
</dbReference>
<keyword evidence="2" id="KW-0378">Hydrolase</keyword>
<dbReference type="AlphaFoldDB" id="A0A5R9J327"/>
<dbReference type="RefSeq" id="WP_138326448.1">
    <property type="nucleotide sequence ID" value="NZ_VCDI01000004.1"/>
</dbReference>
<comment type="caution">
    <text evidence="2">The sequence shown here is derived from an EMBL/GenBank/DDBJ whole genome shotgun (WGS) entry which is preliminary data.</text>
</comment>
<dbReference type="Gene3D" id="3.60.21.10">
    <property type="match status" value="1"/>
</dbReference>
<keyword evidence="2" id="KW-0436">Ligase</keyword>
<feature type="domain" description="Calcineurin-like phosphoesterase" evidence="1">
    <location>
        <begin position="27"/>
        <end position="157"/>
    </location>
</feature>
<evidence type="ECO:0000313" key="3">
    <source>
        <dbReference type="Proteomes" id="UP000305654"/>
    </source>
</evidence>
<dbReference type="SUPFAM" id="SSF56300">
    <property type="entry name" value="Metallo-dependent phosphatases"/>
    <property type="match status" value="1"/>
</dbReference>
<gene>
    <name evidence="2" type="primary">pdeM</name>
    <name evidence="2" type="ORF">FE263_12965</name>
</gene>
<keyword evidence="3" id="KW-1185">Reference proteome</keyword>
<dbReference type="GO" id="GO:0016874">
    <property type="term" value="F:ligase activity"/>
    <property type="evidence" value="ECO:0007669"/>
    <property type="project" value="UniProtKB-KW"/>
</dbReference>
<dbReference type="Proteomes" id="UP000305654">
    <property type="component" value="Unassembled WGS sequence"/>
</dbReference>
<accession>A0A5R9J327</accession>
<dbReference type="OrthoDB" id="9795838at2"/>
<dbReference type="GO" id="GO:0004519">
    <property type="term" value="F:endonuclease activity"/>
    <property type="evidence" value="ECO:0007669"/>
    <property type="project" value="UniProtKB-KW"/>
</dbReference>
<dbReference type="InterPro" id="IPR026336">
    <property type="entry name" value="PdeM-like"/>
</dbReference>
<dbReference type="PANTHER" id="PTHR39323:SF1">
    <property type="entry name" value="BLR1149 PROTEIN"/>
    <property type="match status" value="1"/>
</dbReference>
<sequence>MNAAPLHVAGERLMLDPAGVLFWPAAKLLVVADLHLEKGSAAAGRGALVPPWDTRITLDRLLLRIQHWRPEIVVALGDSFHDRRAALRLTLSDGERVRRLGSLARLVWVLGNHDPTPPEGLPGESAQEFALGPLRFRHQAVDGLPARQAELCGHHHPKARIATRGGAISRPCFVADSRRIILPAFGAYTGGLDVTSPPIARLFPRGGRAFLLGAERLFSFALNGVPSSPPRSRTGARLNC</sequence>
<reference evidence="2 3" key="1">
    <citation type="submission" date="2019-05" db="EMBL/GenBank/DDBJ databases">
        <authorList>
            <person name="Pankratov T."/>
            <person name="Grouzdev D."/>
        </authorList>
    </citation>
    <scope>NUCLEOTIDE SEQUENCE [LARGE SCALE GENOMIC DNA]</scope>
    <source>
        <strain evidence="2 3">KEBCLARHB70R</strain>
    </source>
</reference>
<proteinExistence type="predicted"/>
<organism evidence="2 3">
    <name type="scientific">Lichenicoccus roseus</name>
    <dbReference type="NCBI Taxonomy" id="2683649"/>
    <lineage>
        <taxon>Bacteria</taxon>
        <taxon>Pseudomonadati</taxon>
        <taxon>Pseudomonadota</taxon>
        <taxon>Alphaproteobacteria</taxon>
        <taxon>Acetobacterales</taxon>
        <taxon>Acetobacteraceae</taxon>
        <taxon>Lichenicoccus</taxon>
    </lineage>
</organism>
<dbReference type="GO" id="GO:0016787">
    <property type="term" value="F:hydrolase activity"/>
    <property type="evidence" value="ECO:0007669"/>
    <property type="project" value="UniProtKB-KW"/>
</dbReference>